<evidence type="ECO:0000259" key="12">
    <source>
        <dbReference type="PROSITE" id="PS51192"/>
    </source>
</evidence>
<comment type="subunit">
    <text evidence="11">Component of the replication restart primosome.</text>
</comment>
<dbReference type="GO" id="GO:0005524">
    <property type="term" value="F:ATP binding"/>
    <property type="evidence" value="ECO:0007669"/>
    <property type="project" value="UniProtKB-UniRule"/>
</dbReference>
<feature type="binding site" evidence="11">
    <location>
        <position position="488"/>
    </location>
    <ligand>
        <name>Zn(2+)</name>
        <dbReference type="ChEBI" id="CHEBI:29105"/>
        <label>2</label>
    </ligand>
</feature>
<dbReference type="AlphaFoldDB" id="A0A841GT97"/>
<feature type="binding site" evidence="11">
    <location>
        <position position="516"/>
    </location>
    <ligand>
        <name>Zn(2+)</name>
        <dbReference type="ChEBI" id="CHEBI:29105"/>
        <label>1</label>
    </ligand>
</feature>
<evidence type="ECO:0000256" key="1">
    <source>
        <dbReference type="ARBA" id="ARBA00022515"/>
    </source>
</evidence>
<reference evidence="14 15" key="1">
    <citation type="submission" date="2020-08" db="EMBL/GenBank/DDBJ databases">
        <title>Genomic Encyclopedia of Type Strains, Phase IV (KMG-IV): sequencing the most valuable type-strain genomes for metagenomic binning, comparative biology and taxonomic classification.</title>
        <authorList>
            <person name="Goeker M."/>
        </authorList>
    </citation>
    <scope>NUCLEOTIDE SEQUENCE [LARGE SCALE GENOMIC DNA]</scope>
    <source>
        <strain evidence="14 15">DSM 13481</strain>
    </source>
</reference>
<dbReference type="InterPro" id="IPR041236">
    <property type="entry name" value="PriA_C"/>
</dbReference>
<feature type="binding site" evidence="11">
    <location>
        <position position="519"/>
    </location>
    <ligand>
        <name>Zn(2+)</name>
        <dbReference type="ChEBI" id="CHEBI:29105"/>
        <label>1</label>
    </ligand>
</feature>
<dbReference type="InterPro" id="IPR005259">
    <property type="entry name" value="PriA"/>
</dbReference>
<evidence type="ECO:0000256" key="10">
    <source>
        <dbReference type="ARBA" id="ARBA00023235"/>
    </source>
</evidence>
<dbReference type="Pfam" id="PF18319">
    <property type="entry name" value="Zn_ribbon_PriA"/>
    <property type="match status" value="1"/>
</dbReference>
<keyword evidence="15" id="KW-1185">Reference proteome</keyword>
<evidence type="ECO:0000313" key="14">
    <source>
        <dbReference type="EMBL" id="MBB6062510.1"/>
    </source>
</evidence>
<dbReference type="GO" id="GO:0016787">
    <property type="term" value="F:hydrolase activity"/>
    <property type="evidence" value="ECO:0007669"/>
    <property type="project" value="UniProtKB-KW"/>
</dbReference>
<dbReference type="GO" id="GO:1990077">
    <property type="term" value="C:primosome complex"/>
    <property type="evidence" value="ECO:0007669"/>
    <property type="project" value="UniProtKB-UniRule"/>
</dbReference>
<dbReference type="Gene3D" id="3.40.1440.60">
    <property type="entry name" value="PriA, 3(prime) DNA-binding domain"/>
    <property type="match status" value="1"/>
</dbReference>
<dbReference type="InterPro" id="IPR042115">
    <property type="entry name" value="PriA_3primeBD_sf"/>
</dbReference>
<keyword evidence="3 11" id="KW-0479">Metal-binding</keyword>
<gene>
    <name evidence="11" type="primary">priA</name>
    <name evidence="14" type="ORF">HNP65_000948</name>
</gene>
<dbReference type="PANTHER" id="PTHR30580:SF0">
    <property type="entry name" value="PRIMOSOMAL PROTEIN N"/>
    <property type="match status" value="1"/>
</dbReference>
<proteinExistence type="inferred from homology"/>
<dbReference type="EC" id="5.6.2.4" evidence="11"/>
<evidence type="ECO:0000256" key="9">
    <source>
        <dbReference type="ARBA" id="ARBA00023125"/>
    </source>
</evidence>
<evidence type="ECO:0000256" key="8">
    <source>
        <dbReference type="ARBA" id="ARBA00022840"/>
    </source>
</evidence>
<keyword evidence="2 11" id="KW-0235">DNA replication</keyword>
<comment type="catalytic activity">
    <reaction evidence="11">
        <text>ATP + H2O = ADP + phosphate + H(+)</text>
        <dbReference type="Rhea" id="RHEA:13065"/>
        <dbReference type="ChEBI" id="CHEBI:15377"/>
        <dbReference type="ChEBI" id="CHEBI:15378"/>
        <dbReference type="ChEBI" id="CHEBI:30616"/>
        <dbReference type="ChEBI" id="CHEBI:43474"/>
        <dbReference type="ChEBI" id="CHEBI:456216"/>
        <dbReference type="EC" id="5.6.2.4"/>
    </reaction>
</comment>
<keyword evidence="9 11" id="KW-0238">DNA-binding</keyword>
<dbReference type="InterPro" id="IPR001650">
    <property type="entry name" value="Helicase_C-like"/>
</dbReference>
<keyword evidence="5 11" id="KW-0378">Hydrolase</keyword>
<organism evidence="14 15">
    <name type="scientific">Thermosipho japonicus</name>
    <dbReference type="NCBI Taxonomy" id="90323"/>
    <lineage>
        <taxon>Bacteria</taxon>
        <taxon>Thermotogati</taxon>
        <taxon>Thermotogota</taxon>
        <taxon>Thermotogae</taxon>
        <taxon>Thermotogales</taxon>
        <taxon>Fervidobacteriaceae</taxon>
        <taxon>Thermosipho</taxon>
    </lineage>
</organism>
<dbReference type="RefSeq" id="WP_246348191.1">
    <property type="nucleotide sequence ID" value="NZ_JACHEX010000002.1"/>
</dbReference>
<evidence type="ECO:0000259" key="13">
    <source>
        <dbReference type="PROSITE" id="PS51194"/>
    </source>
</evidence>
<dbReference type="NCBIfam" id="TIGR00595">
    <property type="entry name" value="priA"/>
    <property type="match status" value="1"/>
</dbReference>
<keyword evidence="6 11" id="KW-0347">Helicase</keyword>
<comment type="cofactor">
    <cofactor evidence="11">
        <name>Zn(2+)</name>
        <dbReference type="ChEBI" id="CHEBI:29105"/>
    </cofactor>
    <text evidence="11">Binds 2 zinc ions per subunit.</text>
</comment>
<dbReference type="InterPro" id="IPR014001">
    <property type="entry name" value="Helicase_ATP-bd"/>
</dbReference>
<dbReference type="HAMAP" id="MF_00983">
    <property type="entry name" value="PriA"/>
    <property type="match status" value="1"/>
</dbReference>
<feature type="binding site" evidence="11">
    <location>
        <position position="506"/>
    </location>
    <ligand>
        <name>Zn(2+)</name>
        <dbReference type="ChEBI" id="CHEBI:29105"/>
        <label>2</label>
    </ligand>
</feature>
<accession>A0A841GT97</accession>
<dbReference type="SMART" id="SM00490">
    <property type="entry name" value="HELICc"/>
    <property type="match status" value="1"/>
</dbReference>
<dbReference type="EMBL" id="JACHEX010000002">
    <property type="protein sequence ID" value="MBB6062510.1"/>
    <property type="molecule type" value="Genomic_DNA"/>
</dbReference>
<protein>
    <recommendedName>
        <fullName evidence="11">Replication restart protein PriA</fullName>
    </recommendedName>
    <alternativeName>
        <fullName evidence="11">ATP-dependent DNA helicase PriA</fullName>
        <ecNumber evidence="11">5.6.2.4</ecNumber>
    </alternativeName>
    <alternativeName>
        <fullName evidence="11">DNA 3'-5' helicase PriA</fullName>
    </alternativeName>
</protein>
<dbReference type="PROSITE" id="PS51192">
    <property type="entry name" value="HELICASE_ATP_BIND_1"/>
    <property type="match status" value="1"/>
</dbReference>
<sequence length="762" mass="88013">MYDKINIESKNNEVIFLLYQVALSNSSLKKTFYCQSNIPLEKGERIIVKFKGKKTIGYVLEEVNNSFNKDKDTLVFQSKLDGKSFLRSWLVDALKDAALYYNTPVGKLFDLCFPKGIENYFVEKVKFNNPLYGFEEFTLNEFINKFGERKLQQFLKDGTISVFKDFKLKVPTPRKEIYLELKADLKEVSTKRLTEKQKKVIDYLFLNKIVSYKELKELLDINKDVILQLKRKKLIEIYENIPEKIKKVVLNEEQEKAVEEVVKSKSKVLLHGVTGSGKTEVYLSVIERLNTKVLYLVPEVSLIEQTLSRIYSRFSDLKVEVYHSYLTKSQKVDVWLKAIKGQIDVLVGTRSAFFIPHNYELIIVDEAHDESYYQDGEVVYDINYLADKFPGPVIFGSATPRLDHYLKAKENNMKICKLTKRYGAHLPDVEIINMKKEEKVTYHLSKKLVDEIKNELDNSKSVMLFVRRKGYSLIMCTNCGHVVKCPSCEVALTYHKSNEKLKCHICGYETEVISTCPVCGSIMLLEKGAGTERIEKEIQNLFPARNISRVDTEVIQDYRLFQKILKGLYNGELNILVGTKMITKGLDVPTVNLIGVIDIDAIQSLPDYNSALNLFRLIVQVVGRSGRKEKGKALIQTYDPESLVLEYAVKQDVEGYYDYELKQRRALNYPPFVDIIQVVVYSNEKESGFKNAEKMVEELKKHNIQILGPTEFFIPKIRNLYLHHYIIKTNKVLKVNQTLNDILVKFPAKVSIRVNPPSLYFI</sequence>
<keyword evidence="4 11" id="KW-0547">Nucleotide-binding</keyword>
<feature type="domain" description="Helicase ATP-binding" evidence="12">
    <location>
        <begin position="259"/>
        <end position="418"/>
    </location>
</feature>
<dbReference type="InterPro" id="IPR011545">
    <property type="entry name" value="DEAD/DEAH_box_helicase_dom"/>
</dbReference>
<dbReference type="Pfam" id="PF00271">
    <property type="entry name" value="Helicase_C"/>
    <property type="match status" value="1"/>
</dbReference>
<dbReference type="Proteomes" id="UP000555828">
    <property type="component" value="Unassembled WGS sequence"/>
</dbReference>
<dbReference type="SUPFAM" id="SSF52540">
    <property type="entry name" value="P-loop containing nucleoside triphosphate hydrolases"/>
    <property type="match status" value="1"/>
</dbReference>
<dbReference type="Pfam" id="PF00270">
    <property type="entry name" value="DEAD"/>
    <property type="match status" value="1"/>
</dbReference>
<name>A0A841GT97_9BACT</name>
<evidence type="ECO:0000256" key="7">
    <source>
        <dbReference type="ARBA" id="ARBA00022833"/>
    </source>
</evidence>
<dbReference type="PROSITE" id="PS51194">
    <property type="entry name" value="HELICASE_CTER"/>
    <property type="match status" value="1"/>
</dbReference>
<keyword evidence="7 11" id="KW-0862">Zinc</keyword>
<evidence type="ECO:0000256" key="2">
    <source>
        <dbReference type="ARBA" id="ARBA00022705"/>
    </source>
</evidence>
<evidence type="ECO:0000256" key="4">
    <source>
        <dbReference type="ARBA" id="ARBA00022741"/>
    </source>
</evidence>
<dbReference type="InterPro" id="IPR041222">
    <property type="entry name" value="PriA_3primeBD"/>
</dbReference>
<feature type="binding site" evidence="11">
    <location>
        <position position="503"/>
    </location>
    <ligand>
        <name>Zn(2+)</name>
        <dbReference type="ChEBI" id="CHEBI:29105"/>
        <label>2</label>
    </ligand>
</feature>
<dbReference type="GO" id="GO:0006269">
    <property type="term" value="P:DNA replication, synthesis of primer"/>
    <property type="evidence" value="ECO:0007669"/>
    <property type="project" value="UniProtKB-KW"/>
</dbReference>
<dbReference type="GO" id="GO:0006270">
    <property type="term" value="P:DNA replication initiation"/>
    <property type="evidence" value="ECO:0007669"/>
    <property type="project" value="TreeGrafter"/>
</dbReference>
<comment type="catalytic activity">
    <reaction evidence="11">
        <text>Couples ATP hydrolysis with the unwinding of duplex DNA by translocating in the 3'-5' direction.</text>
        <dbReference type="EC" id="5.6.2.4"/>
    </reaction>
</comment>
<dbReference type="Pfam" id="PF17764">
    <property type="entry name" value="PriA_3primeBD"/>
    <property type="match status" value="1"/>
</dbReference>
<dbReference type="PANTHER" id="PTHR30580">
    <property type="entry name" value="PRIMOSOMAL PROTEIN N"/>
    <property type="match status" value="1"/>
</dbReference>
<evidence type="ECO:0000256" key="5">
    <source>
        <dbReference type="ARBA" id="ARBA00022801"/>
    </source>
</evidence>
<keyword evidence="10 11" id="KW-0413">Isomerase</keyword>
<dbReference type="InterPro" id="IPR027417">
    <property type="entry name" value="P-loop_NTPase"/>
</dbReference>
<evidence type="ECO:0000256" key="3">
    <source>
        <dbReference type="ARBA" id="ARBA00022723"/>
    </source>
</evidence>
<comment type="caution">
    <text evidence="14">The sequence shown here is derived from an EMBL/GenBank/DDBJ whole genome shotgun (WGS) entry which is preliminary data.</text>
</comment>
<dbReference type="Pfam" id="PF18074">
    <property type="entry name" value="PriA_C"/>
    <property type="match status" value="1"/>
</dbReference>
<keyword evidence="8 11" id="KW-0067">ATP-binding</keyword>
<dbReference type="Gene3D" id="3.40.50.300">
    <property type="entry name" value="P-loop containing nucleotide triphosphate hydrolases"/>
    <property type="match status" value="2"/>
</dbReference>
<dbReference type="SMART" id="SM00487">
    <property type="entry name" value="DEXDc"/>
    <property type="match status" value="1"/>
</dbReference>
<evidence type="ECO:0000256" key="6">
    <source>
        <dbReference type="ARBA" id="ARBA00022806"/>
    </source>
</evidence>
<comment type="function">
    <text evidence="11">Initiates the restart of stalled replication forks, which reloads the replicative helicase on sites other than the origin of replication. Recognizes and binds to abandoned replication forks and remodels them to uncover a helicase loading site. Promotes assembly of the primosome at these replication forks.</text>
</comment>
<dbReference type="InterPro" id="IPR040498">
    <property type="entry name" value="PriA_CRR"/>
</dbReference>
<feature type="domain" description="Helicase C-terminal" evidence="13">
    <location>
        <begin position="500"/>
        <end position="667"/>
    </location>
</feature>
<dbReference type="GO" id="GO:0008270">
    <property type="term" value="F:zinc ion binding"/>
    <property type="evidence" value="ECO:0007669"/>
    <property type="project" value="UniProtKB-UniRule"/>
</dbReference>
<feature type="binding site" evidence="11">
    <location>
        <position position="485"/>
    </location>
    <ligand>
        <name>Zn(2+)</name>
        <dbReference type="ChEBI" id="CHEBI:29105"/>
        <label>2</label>
    </ligand>
</feature>
<dbReference type="GO" id="GO:0006310">
    <property type="term" value="P:DNA recombination"/>
    <property type="evidence" value="ECO:0007669"/>
    <property type="project" value="InterPro"/>
</dbReference>
<feature type="binding site" evidence="11">
    <location>
        <position position="476"/>
    </location>
    <ligand>
        <name>Zn(2+)</name>
        <dbReference type="ChEBI" id="CHEBI:29105"/>
        <label>1</label>
    </ligand>
</feature>
<keyword evidence="1 11" id="KW-0639">Primosome</keyword>
<evidence type="ECO:0000313" key="15">
    <source>
        <dbReference type="Proteomes" id="UP000555828"/>
    </source>
</evidence>
<evidence type="ECO:0000256" key="11">
    <source>
        <dbReference type="HAMAP-Rule" id="MF_00983"/>
    </source>
</evidence>
<dbReference type="GO" id="GO:0043138">
    <property type="term" value="F:3'-5' DNA helicase activity"/>
    <property type="evidence" value="ECO:0007669"/>
    <property type="project" value="UniProtKB-EC"/>
</dbReference>
<dbReference type="GO" id="GO:0003677">
    <property type="term" value="F:DNA binding"/>
    <property type="evidence" value="ECO:0007669"/>
    <property type="project" value="UniProtKB-UniRule"/>
</dbReference>
<feature type="binding site" evidence="11">
    <location>
        <position position="479"/>
    </location>
    <ligand>
        <name>Zn(2+)</name>
        <dbReference type="ChEBI" id="CHEBI:29105"/>
        <label>1</label>
    </ligand>
</feature>
<dbReference type="GO" id="GO:0006302">
    <property type="term" value="P:double-strand break repair"/>
    <property type="evidence" value="ECO:0007669"/>
    <property type="project" value="InterPro"/>
</dbReference>
<comment type="similarity">
    <text evidence="11">Belongs to the helicase family. PriA subfamily.</text>
</comment>